<dbReference type="PROSITE" id="PS50943">
    <property type="entry name" value="HTH_CROC1"/>
    <property type="match status" value="1"/>
</dbReference>
<dbReference type="InterPro" id="IPR052359">
    <property type="entry name" value="HTH-type_reg/antitoxin"/>
</dbReference>
<organism evidence="5 6">
    <name type="scientific">Jiella sonneratiae</name>
    <dbReference type="NCBI Taxonomy" id="2816856"/>
    <lineage>
        <taxon>Bacteria</taxon>
        <taxon>Pseudomonadati</taxon>
        <taxon>Pseudomonadota</taxon>
        <taxon>Alphaproteobacteria</taxon>
        <taxon>Hyphomicrobiales</taxon>
        <taxon>Aurantimonadaceae</taxon>
        <taxon>Jiella</taxon>
    </lineage>
</organism>
<name>A0ABS3J7Z4_9HYPH</name>
<comment type="caution">
    <text evidence="5">The sequence shown here is derived from an EMBL/GenBank/DDBJ whole genome shotgun (WGS) entry which is preliminary data.</text>
</comment>
<evidence type="ECO:0000256" key="3">
    <source>
        <dbReference type="ARBA" id="ARBA00023163"/>
    </source>
</evidence>
<dbReference type="InterPro" id="IPR001387">
    <property type="entry name" value="Cro/C1-type_HTH"/>
</dbReference>
<dbReference type="GO" id="GO:0003677">
    <property type="term" value="F:DNA binding"/>
    <property type="evidence" value="ECO:0007669"/>
    <property type="project" value="UniProtKB-KW"/>
</dbReference>
<evidence type="ECO:0000256" key="2">
    <source>
        <dbReference type="ARBA" id="ARBA00023125"/>
    </source>
</evidence>
<keyword evidence="3" id="KW-0804">Transcription</keyword>
<keyword evidence="1" id="KW-0805">Transcription regulation</keyword>
<keyword evidence="6" id="KW-1185">Reference proteome</keyword>
<dbReference type="PANTHER" id="PTHR36511">
    <property type="entry name" value="MERR FAMILY BACTERIAL REGULATORY PROTEIN"/>
    <property type="match status" value="1"/>
</dbReference>
<dbReference type="PANTHER" id="PTHR36511:SF3">
    <property type="entry name" value="ANTITOXIN HIGA-2"/>
    <property type="match status" value="1"/>
</dbReference>
<proteinExistence type="predicted"/>
<evidence type="ECO:0000256" key="1">
    <source>
        <dbReference type="ARBA" id="ARBA00023015"/>
    </source>
</evidence>
<dbReference type="Gene3D" id="1.10.260.40">
    <property type="entry name" value="lambda repressor-like DNA-binding domains"/>
    <property type="match status" value="1"/>
</dbReference>
<sequence length="108" mass="12118">MATKQHPYRSKALRSLHLAMEGLHKVGAIDRKTMREFDVECLTTIETFDADGIRALREKAQMSQAVFARVLNVSTSVVSKWEQGEKRPSGPSLKLLSLAYRKGVEAIM</sequence>
<accession>A0ABS3J7Z4</accession>
<reference evidence="5 6" key="1">
    <citation type="submission" date="2021-03" db="EMBL/GenBank/DDBJ databases">
        <title>Whole genome sequence of Jiella sp. MQZ13P-4.</title>
        <authorList>
            <person name="Tuo L."/>
        </authorList>
    </citation>
    <scope>NUCLEOTIDE SEQUENCE [LARGE SCALE GENOMIC DNA]</scope>
    <source>
        <strain evidence="5 6">MQZ13P-4</strain>
    </source>
</reference>
<protein>
    <submittedName>
        <fullName evidence="5">DNA-binding transcriptional regulator</fullName>
    </submittedName>
</protein>
<keyword evidence="2 5" id="KW-0238">DNA-binding</keyword>
<dbReference type="EMBL" id="JAFMPY010000020">
    <property type="protein sequence ID" value="MBO0905260.1"/>
    <property type="molecule type" value="Genomic_DNA"/>
</dbReference>
<dbReference type="SUPFAM" id="SSF47413">
    <property type="entry name" value="lambda repressor-like DNA-binding domains"/>
    <property type="match status" value="1"/>
</dbReference>
<dbReference type="RefSeq" id="WP_207351904.1">
    <property type="nucleotide sequence ID" value="NZ_JAFMPY010000020.1"/>
</dbReference>
<dbReference type="SMART" id="SM00530">
    <property type="entry name" value="HTH_XRE"/>
    <property type="match status" value="1"/>
</dbReference>
<evidence type="ECO:0000313" key="6">
    <source>
        <dbReference type="Proteomes" id="UP000664288"/>
    </source>
</evidence>
<gene>
    <name evidence="5" type="ORF">J1C47_16565</name>
</gene>
<feature type="domain" description="HTH cro/C1-type" evidence="4">
    <location>
        <begin position="53"/>
        <end position="107"/>
    </location>
</feature>
<dbReference type="CDD" id="cd00093">
    <property type="entry name" value="HTH_XRE"/>
    <property type="match status" value="1"/>
</dbReference>
<evidence type="ECO:0000313" key="5">
    <source>
        <dbReference type="EMBL" id="MBO0905260.1"/>
    </source>
</evidence>
<dbReference type="Pfam" id="PF01381">
    <property type="entry name" value="HTH_3"/>
    <property type="match status" value="1"/>
</dbReference>
<evidence type="ECO:0000259" key="4">
    <source>
        <dbReference type="PROSITE" id="PS50943"/>
    </source>
</evidence>
<dbReference type="Proteomes" id="UP000664288">
    <property type="component" value="Unassembled WGS sequence"/>
</dbReference>
<dbReference type="InterPro" id="IPR010982">
    <property type="entry name" value="Lambda_DNA-bd_dom_sf"/>
</dbReference>